<name>A0ABQ1X4B0_9BACT</name>
<proteinExistence type="predicted"/>
<dbReference type="Proteomes" id="UP000601361">
    <property type="component" value="Unassembled WGS sequence"/>
</dbReference>
<evidence type="ECO:0000313" key="3">
    <source>
        <dbReference type="Proteomes" id="UP000601361"/>
    </source>
</evidence>
<gene>
    <name evidence="2" type="ORF">GCM10011378_31990</name>
</gene>
<reference evidence="3" key="1">
    <citation type="journal article" date="2019" name="Int. J. Syst. Evol. Microbiol.">
        <title>The Global Catalogue of Microorganisms (GCM) 10K type strain sequencing project: providing services to taxonomists for standard genome sequencing and annotation.</title>
        <authorList>
            <consortium name="The Broad Institute Genomics Platform"/>
            <consortium name="The Broad Institute Genome Sequencing Center for Infectious Disease"/>
            <person name="Wu L."/>
            <person name="Ma J."/>
        </authorList>
    </citation>
    <scope>NUCLEOTIDE SEQUENCE [LARGE SCALE GENOMIC DNA]</scope>
    <source>
        <strain evidence="3">CGMCC 1.12990</strain>
    </source>
</reference>
<comment type="caution">
    <text evidence="2">The sequence shown here is derived from an EMBL/GenBank/DDBJ whole genome shotgun (WGS) entry which is preliminary data.</text>
</comment>
<accession>A0ABQ1X4B0</accession>
<feature type="region of interest" description="Disordered" evidence="1">
    <location>
        <begin position="1"/>
        <end position="25"/>
    </location>
</feature>
<dbReference type="EMBL" id="BMGS01000008">
    <property type="protein sequence ID" value="GGG53322.1"/>
    <property type="molecule type" value="Genomic_DNA"/>
</dbReference>
<keyword evidence="3" id="KW-1185">Reference proteome</keyword>
<sequence>MLLLGAGSSWAQSRPPEPVPAGSAQKELTVRVTLPTVVGVIGEYAGILSSREKGKLKTLTTRGQPRTSNPVLVLTIPLPKIWADRKAK</sequence>
<evidence type="ECO:0000313" key="2">
    <source>
        <dbReference type="EMBL" id="GGG53322.1"/>
    </source>
</evidence>
<organism evidence="2 3">
    <name type="scientific">Hymenobacter glacieicola</name>
    <dbReference type="NCBI Taxonomy" id="1562124"/>
    <lineage>
        <taxon>Bacteria</taxon>
        <taxon>Pseudomonadati</taxon>
        <taxon>Bacteroidota</taxon>
        <taxon>Cytophagia</taxon>
        <taxon>Cytophagales</taxon>
        <taxon>Hymenobacteraceae</taxon>
        <taxon>Hymenobacter</taxon>
    </lineage>
</organism>
<evidence type="ECO:0000256" key="1">
    <source>
        <dbReference type="SAM" id="MobiDB-lite"/>
    </source>
</evidence>
<protein>
    <submittedName>
        <fullName evidence="2">Uncharacterized protein</fullName>
    </submittedName>
</protein>